<gene>
    <name evidence="1" type="ORF">AVDCRST_MAG81-5034</name>
</gene>
<dbReference type="AlphaFoldDB" id="A0A6J4VV53"/>
<proteinExistence type="predicted"/>
<organism evidence="1">
    <name type="scientific">uncultured Synechococcales cyanobacterium</name>
    <dbReference type="NCBI Taxonomy" id="1936017"/>
    <lineage>
        <taxon>Bacteria</taxon>
        <taxon>Bacillati</taxon>
        <taxon>Cyanobacteriota</taxon>
        <taxon>Cyanophyceae</taxon>
        <taxon>Synechococcales</taxon>
        <taxon>environmental samples</taxon>
    </lineage>
</organism>
<evidence type="ECO:0000313" key="1">
    <source>
        <dbReference type="EMBL" id="CAA9590319.1"/>
    </source>
</evidence>
<sequence length="52" mass="5707">MLIAVSIPCREAPFEEGMRFEVLPLKVIAASTSPPAEVKQKRLGVLWGVRNA</sequence>
<accession>A0A6J4VV53</accession>
<dbReference type="EMBL" id="CADCWO010000260">
    <property type="protein sequence ID" value="CAA9590319.1"/>
    <property type="molecule type" value="Genomic_DNA"/>
</dbReference>
<protein>
    <submittedName>
        <fullName evidence="1">Uncharacterized protein</fullName>
    </submittedName>
</protein>
<reference evidence="1" key="1">
    <citation type="submission" date="2020-02" db="EMBL/GenBank/DDBJ databases">
        <authorList>
            <person name="Meier V. D."/>
        </authorList>
    </citation>
    <scope>NUCLEOTIDE SEQUENCE</scope>
    <source>
        <strain evidence="1">AVDCRST_MAG81</strain>
    </source>
</reference>
<name>A0A6J4VV53_9CYAN</name>